<proteinExistence type="predicted"/>
<dbReference type="EMBL" id="FNFO01000004">
    <property type="protein sequence ID" value="SDL03766.1"/>
    <property type="molecule type" value="Genomic_DNA"/>
</dbReference>
<dbReference type="InterPro" id="IPR000182">
    <property type="entry name" value="GNAT_dom"/>
</dbReference>
<gene>
    <name evidence="2" type="ORF">SAMN05421823_104208</name>
</gene>
<dbReference type="AlphaFoldDB" id="A0A1G9GSV5"/>
<evidence type="ECO:0000259" key="1">
    <source>
        <dbReference type="PROSITE" id="PS51186"/>
    </source>
</evidence>
<dbReference type="Gene3D" id="3.40.630.30">
    <property type="match status" value="1"/>
</dbReference>
<name>A0A1G9GSV5_9BACT</name>
<dbReference type="SUPFAM" id="SSF55729">
    <property type="entry name" value="Acyl-CoA N-acyltransferases (Nat)"/>
    <property type="match status" value="1"/>
</dbReference>
<dbReference type="GO" id="GO:0016747">
    <property type="term" value="F:acyltransferase activity, transferring groups other than amino-acyl groups"/>
    <property type="evidence" value="ECO:0007669"/>
    <property type="project" value="InterPro"/>
</dbReference>
<dbReference type="PANTHER" id="PTHR43617">
    <property type="entry name" value="L-AMINO ACID N-ACETYLTRANSFERASE"/>
    <property type="match status" value="1"/>
</dbReference>
<dbReference type="Proteomes" id="UP000198510">
    <property type="component" value="Unassembled WGS sequence"/>
</dbReference>
<dbReference type="Pfam" id="PF00583">
    <property type="entry name" value="Acetyltransf_1"/>
    <property type="match status" value="1"/>
</dbReference>
<feature type="domain" description="N-acetyltransferase" evidence="1">
    <location>
        <begin position="1"/>
        <end position="147"/>
    </location>
</feature>
<dbReference type="InterPro" id="IPR050276">
    <property type="entry name" value="MshD_Acetyltransferase"/>
</dbReference>
<protein>
    <submittedName>
        <fullName evidence="2">Putative acetyltransferase</fullName>
    </submittedName>
</protein>
<reference evidence="2 3" key="1">
    <citation type="submission" date="2016-10" db="EMBL/GenBank/DDBJ databases">
        <authorList>
            <person name="de Groot N.N."/>
        </authorList>
    </citation>
    <scope>NUCLEOTIDE SEQUENCE [LARGE SCALE GENOMIC DNA]</scope>
    <source>
        <strain evidence="2 3">DSM 25186</strain>
    </source>
</reference>
<dbReference type="InterPro" id="IPR016181">
    <property type="entry name" value="Acyl_CoA_acyltransferase"/>
</dbReference>
<evidence type="ECO:0000313" key="3">
    <source>
        <dbReference type="Proteomes" id="UP000198510"/>
    </source>
</evidence>
<evidence type="ECO:0000313" key="2">
    <source>
        <dbReference type="EMBL" id="SDL03766.1"/>
    </source>
</evidence>
<dbReference type="RefSeq" id="WP_089682121.1">
    <property type="nucleotide sequence ID" value="NZ_FNFO01000004.1"/>
</dbReference>
<sequence length="167" mass="18145">MKIRQEQAGDQAAIRAVHTAAFETTTEARLVEDLRAQASPLVSWVAEAEGRVVGHILFSPMRLPGHPALVLMGLAPMAVLPAWQRQGVGAALVQAGLEACRQRGVDAVLVLGHPDYYPKFGFVAAARYALRSEYDVPDEVFLLQELRPGALRGVAGTVYYHPAFENL</sequence>
<organism evidence="2 3">
    <name type="scientific">Catalinimonas alkaloidigena</name>
    <dbReference type="NCBI Taxonomy" id="1075417"/>
    <lineage>
        <taxon>Bacteria</taxon>
        <taxon>Pseudomonadati</taxon>
        <taxon>Bacteroidota</taxon>
        <taxon>Cytophagia</taxon>
        <taxon>Cytophagales</taxon>
        <taxon>Catalimonadaceae</taxon>
        <taxon>Catalinimonas</taxon>
    </lineage>
</organism>
<dbReference type="OrthoDB" id="9797178at2"/>
<keyword evidence="3" id="KW-1185">Reference proteome</keyword>
<accession>A0A1G9GSV5</accession>
<dbReference type="STRING" id="1075417.SAMN05421823_104208"/>
<dbReference type="CDD" id="cd04301">
    <property type="entry name" value="NAT_SF"/>
    <property type="match status" value="1"/>
</dbReference>
<keyword evidence="2" id="KW-0808">Transferase</keyword>
<dbReference type="PROSITE" id="PS51186">
    <property type="entry name" value="GNAT"/>
    <property type="match status" value="1"/>
</dbReference>
<dbReference type="PANTHER" id="PTHR43617:SF2">
    <property type="entry name" value="UPF0039 PROTEIN SLL0451"/>
    <property type="match status" value="1"/>
</dbReference>